<sequence length="296" mass="32910">MVRSQFLLHIGRRWLSSSPNWNAASIRQLRDLTGAPVMECKKALERCDGKLDAALGLLSSYAETVMRKKAQRSTRSGLIALEVAPDQRCGAMVEIRSETDFVHQLPVVQRVSQRGLELLLRGAVTNVQELLEALRDELREAVAKTDENLTVHRGIRLQVPDTFRDGRIYSYLHNHARVGVLVACSAPSPLGRQVAMHIAAMNPQYVSAADIEPSVYESLMPAEDEAFRAPRQLGAANASPPQRRSVKFEAFIAERCLLDQVLVTDSADERSRSRQRTVREAIGPGISVLAFERFAL</sequence>
<dbReference type="InterPro" id="IPR009060">
    <property type="entry name" value="UBA-like_sf"/>
</dbReference>
<reference evidence="6 7" key="2">
    <citation type="journal article" date="2007" name="BMC Biol.">
        <title>A 100%-complete sequence reveals unusually simple genomic features in the hot-spring red alga Cyanidioschyzon merolae.</title>
        <authorList>
            <person name="Nozaki H."/>
            <person name="Takano H."/>
            <person name="Misumi O."/>
            <person name="Terasawa K."/>
            <person name="Matsuzaki M."/>
            <person name="Maruyama S."/>
            <person name="Nishida K."/>
            <person name="Yagisawa F."/>
            <person name="Yoshida Y."/>
            <person name="Fujiwara T."/>
            <person name="Takio S."/>
            <person name="Tamura K."/>
            <person name="Chung S.J."/>
            <person name="Nakamura S."/>
            <person name="Kuroiwa H."/>
            <person name="Tanaka K."/>
            <person name="Sato N."/>
            <person name="Kuroiwa T."/>
        </authorList>
    </citation>
    <scope>NUCLEOTIDE SEQUENCE [LARGE SCALE GENOMIC DNA]</scope>
    <source>
        <strain evidence="6 7">10D</strain>
    </source>
</reference>
<evidence type="ECO:0000256" key="2">
    <source>
        <dbReference type="ARBA" id="ARBA00022768"/>
    </source>
</evidence>
<feature type="domain" description="Translation elongation factor EFTs/EF1B dimerisation" evidence="5">
    <location>
        <begin position="90"/>
        <end position="268"/>
    </location>
</feature>
<dbReference type="OrthoDB" id="277235at2759"/>
<dbReference type="OMA" id="QEYMLDD"/>
<evidence type="ECO:0000256" key="1">
    <source>
        <dbReference type="ARBA" id="ARBA00005532"/>
    </source>
</evidence>
<dbReference type="NCBIfam" id="TIGR00116">
    <property type="entry name" value="tsf"/>
    <property type="match status" value="1"/>
</dbReference>
<dbReference type="eggNOG" id="KOG1071">
    <property type="taxonomic scope" value="Eukaryota"/>
</dbReference>
<evidence type="ECO:0000313" key="7">
    <source>
        <dbReference type="Proteomes" id="UP000007014"/>
    </source>
</evidence>
<comment type="similarity">
    <text evidence="1 4">Belongs to the EF-Ts family.</text>
</comment>
<dbReference type="PANTHER" id="PTHR11741:SF0">
    <property type="entry name" value="ELONGATION FACTOR TS, MITOCHONDRIAL"/>
    <property type="match status" value="1"/>
</dbReference>
<dbReference type="KEGG" id="cme:CYME_CMB051C"/>
<dbReference type="Gene3D" id="1.10.8.10">
    <property type="entry name" value="DNA helicase RuvA subunit, C-terminal domain"/>
    <property type="match status" value="1"/>
</dbReference>
<dbReference type="GO" id="GO:0005739">
    <property type="term" value="C:mitochondrion"/>
    <property type="evidence" value="ECO:0007669"/>
    <property type="project" value="UniProtKB-SubCell"/>
</dbReference>
<comment type="function">
    <text evidence="4">Associates with the EF-Tu.GDP complex and induces the exchange of GDP to GTP. It remains bound to the aminoacyl-tRNA.EF-Tu.GTP complex up to the GTP hydrolysis stage on the ribosome.</text>
</comment>
<gene>
    <name evidence="6" type="ORF">CYME_CMB051C</name>
</gene>
<dbReference type="Pfam" id="PF00889">
    <property type="entry name" value="EF_TS"/>
    <property type="match status" value="1"/>
</dbReference>
<accession>M1V3R0</accession>
<evidence type="ECO:0000256" key="3">
    <source>
        <dbReference type="ARBA" id="ARBA00022917"/>
    </source>
</evidence>
<evidence type="ECO:0000259" key="5">
    <source>
        <dbReference type="Pfam" id="PF00889"/>
    </source>
</evidence>
<dbReference type="GO" id="GO:0003746">
    <property type="term" value="F:translation elongation factor activity"/>
    <property type="evidence" value="ECO:0007669"/>
    <property type="project" value="UniProtKB-UniRule"/>
</dbReference>
<protein>
    <recommendedName>
        <fullName evidence="4">Elongation factor Ts, mitochondrial</fullName>
        <shortName evidence="4">EF-Ts</shortName>
        <shortName evidence="4">EF-TsMt</shortName>
    </recommendedName>
</protein>
<name>M1V3R0_CYAM1</name>
<dbReference type="HAMAP" id="MF_00050">
    <property type="entry name" value="EF_Ts"/>
    <property type="match status" value="1"/>
</dbReference>
<dbReference type="GeneID" id="16992260"/>
<organism evidence="6 7">
    <name type="scientific">Cyanidioschyzon merolae (strain NIES-3377 / 10D)</name>
    <name type="common">Unicellular red alga</name>
    <dbReference type="NCBI Taxonomy" id="280699"/>
    <lineage>
        <taxon>Eukaryota</taxon>
        <taxon>Rhodophyta</taxon>
        <taxon>Bangiophyceae</taxon>
        <taxon>Cyanidiales</taxon>
        <taxon>Cyanidiaceae</taxon>
        <taxon>Cyanidioschyzon</taxon>
    </lineage>
</organism>
<keyword evidence="7" id="KW-1185">Reference proteome</keyword>
<dbReference type="Gene3D" id="1.10.286.20">
    <property type="match status" value="1"/>
</dbReference>
<dbReference type="SUPFAM" id="SSF46934">
    <property type="entry name" value="UBA-like"/>
    <property type="match status" value="1"/>
</dbReference>
<evidence type="ECO:0000313" key="6">
    <source>
        <dbReference type="EMBL" id="BAM78870.1"/>
    </source>
</evidence>
<dbReference type="SUPFAM" id="SSF54713">
    <property type="entry name" value="Elongation factor Ts (EF-Ts), dimerisation domain"/>
    <property type="match status" value="2"/>
</dbReference>
<keyword evidence="3 4" id="KW-0648">Protein biosynthesis</keyword>
<dbReference type="RefSeq" id="XP_005535156.1">
    <property type="nucleotide sequence ID" value="XM_005535099.1"/>
</dbReference>
<reference evidence="6 7" key="1">
    <citation type="journal article" date="2004" name="Nature">
        <title>Genome sequence of the ultrasmall unicellular red alga Cyanidioschyzon merolae 10D.</title>
        <authorList>
            <person name="Matsuzaki M."/>
            <person name="Misumi O."/>
            <person name="Shin-i T."/>
            <person name="Maruyama S."/>
            <person name="Takahara M."/>
            <person name="Miyagishima S."/>
            <person name="Mori T."/>
            <person name="Nishida K."/>
            <person name="Yagisawa F."/>
            <person name="Nishida K."/>
            <person name="Yoshida Y."/>
            <person name="Nishimura Y."/>
            <person name="Nakao S."/>
            <person name="Kobayashi T."/>
            <person name="Momoyama Y."/>
            <person name="Higashiyama T."/>
            <person name="Minoda A."/>
            <person name="Sano M."/>
            <person name="Nomoto H."/>
            <person name="Oishi K."/>
            <person name="Hayashi H."/>
            <person name="Ohta F."/>
            <person name="Nishizaka S."/>
            <person name="Haga S."/>
            <person name="Miura S."/>
            <person name="Morishita T."/>
            <person name="Kabeya Y."/>
            <person name="Terasawa K."/>
            <person name="Suzuki Y."/>
            <person name="Ishii Y."/>
            <person name="Asakawa S."/>
            <person name="Takano H."/>
            <person name="Ohta N."/>
            <person name="Kuroiwa H."/>
            <person name="Tanaka K."/>
            <person name="Shimizu N."/>
            <person name="Sugano S."/>
            <person name="Sato N."/>
            <person name="Nozaki H."/>
            <person name="Ogasawara N."/>
            <person name="Kohara Y."/>
            <person name="Kuroiwa T."/>
        </authorList>
    </citation>
    <scope>NUCLEOTIDE SEQUENCE [LARGE SCALE GENOMIC DNA]</scope>
    <source>
        <strain evidence="6 7">10D</strain>
    </source>
</reference>
<keyword evidence="4" id="KW-0496">Mitochondrion</keyword>
<dbReference type="AlphaFoldDB" id="M1V3R0"/>
<keyword evidence="2 4" id="KW-0251">Elongation factor</keyword>
<evidence type="ECO:0000256" key="4">
    <source>
        <dbReference type="HAMAP-Rule" id="MF_03135"/>
    </source>
</evidence>
<dbReference type="EMBL" id="AP006484">
    <property type="protein sequence ID" value="BAM78870.1"/>
    <property type="molecule type" value="Genomic_DNA"/>
</dbReference>
<dbReference type="Gene3D" id="3.30.479.20">
    <property type="entry name" value="Elongation factor Ts, dimerisation domain"/>
    <property type="match status" value="2"/>
</dbReference>
<comment type="subcellular location">
    <subcellularLocation>
        <location evidence="4">Mitochondrion</location>
    </subcellularLocation>
</comment>
<dbReference type="Proteomes" id="UP000007014">
    <property type="component" value="Chromosome 2"/>
</dbReference>
<proteinExistence type="inferred from homology"/>
<dbReference type="CDD" id="cd14275">
    <property type="entry name" value="UBA_EF-Ts"/>
    <property type="match status" value="1"/>
</dbReference>
<dbReference type="HOGENOM" id="CLU_047155_2_0_1"/>
<dbReference type="STRING" id="280699.M1V3R0"/>
<dbReference type="InterPro" id="IPR014039">
    <property type="entry name" value="Transl_elong_EFTs/EF1B_dimer"/>
</dbReference>
<dbReference type="PANTHER" id="PTHR11741">
    <property type="entry name" value="ELONGATION FACTOR TS"/>
    <property type="match status" value="1"/>
</dbReference>
<dbReference type="Gramene" id="CMB051CT">
    <property type="protein sequence ID" value="CMB051CT"/>
    <property type="gene ID" value="CMB051C"/>
</dbReference>
<dbReference type="InterPro" id="IPR036402">
    <property type="entry name" value="EF-Ts_dimer_sf"/>
</dbReference>
<dbReference type="InterPro" id="IPR001816">
    <property type="entry name" value="Transl_elong_EFTs/EF1B"/>
</dbReference>